<dbReference type="PROSITE" id="PS50089">
    <property type="entry name" value="ZF_RING_2"/>
    <property type="match status" value="1"/>
</dbReference>
<comment type="caution">
    <text evidence="7">The sequence shown here is derived from an EMBL/GenBank/DDBJ whole genome shotgun (WGS) entry which is preliminary data.</text>
</comment>
<keyword evidence="2 4" id="KW-0863">Zinc-finger</keyword>
<evidence type="ECO:0000313" key="7">
    <source>
        <dbReference type="EMBL" id="CAD8103250.1"/>
    </source>
</evidence>
<dbReference type="PANTHER" id="PTHR47156">
    <property type="entry name" value="PROTEIN CBG20824"/>
    <property type="match status" value="1"/>
</dbReference>
<reference evidence="7" key="1">
    <citation type="submission" date="2021-01" db="EMBL/GenBank/DDBJ databases">
        <authorList>
            <consortium name="Genoscope - CEA"/>
            <person name="William W."/>
        </authorList>
    </citation>
    <scope>NUCLEOTIDE SEQUENCE</scope>
</reference>
<dbReference type="InterPro" id="IPR052667">
    <property type="entry name" value="E3_ubiquitin-ligase_RING"/>
</dbReference>
<sequence>MSTYNRYYCTSCYSVWDENQCIPKILDCGHSFCLKCLKRLFQNDQIICPEDMKCIKINSLNQLRTNEELLHPQPQRSERILPSTHSSQQDISVTKSETVTQSTTRLFINVPDNSVSIRKPQQIYKKEQIPWTREQLQHCHQQLQESHQQFELNQQTNYNEAFRMIIQQKRCLIEQIQQKFSDFQIKLRNIESQLLYELNIVALKIEDDIRQMHITIDKKAISQIQSTKERYYHILYVVRIEQLLLLSNDKLNSQVDLVNSLTQQTEQLINNLAKQETIIVQDLINKQMQIKFDLTVYDYLPQFCTIKKYDNNNKNQSQNRINTRVKTLNDSNSNHHPNKSNQSLSFTNSSPKPKGHDNSFSKPFQYSKNAHHLEEPPQQRLNPRELTFGGSVQLRKSHDSRSFSSNNKLYEATGIDRIEDLLFKGLPIEKLDLTNQNLNDQDIQELIKLIQQSTSQIEILKLGKNRISDIGFDKLLSLLLKRSDIHTLNLSNNDCTEKSIDMIERRIQKLHGKTIYLSNCKLNNLNQLKKKQTLFQNKGVILFL</sequence>
<proteinExistence type="predicted"/>
<dbReference type="AlphaFoldDB" id="A0A8S1PJI3"/>
<dbReference type="InterPro" id="IPR001841">
    <property type="entry name" value="Znf_RING"/>
</dbReference>
<gene>
    <name evidence="7" type="ORF">PPRIM_AZ9-3.1.T1200110</name>
</gene>
<organism evidence="7 8">
    <name type="scientific">Paramecium primaurelia</name>
    <dbReference type="NCBI Taxonomy" id="5886"/>
    <lineage>
        <taxon>Eukaryota</taxon>
        <taxon>Sar</taxon>
        <taxon>Alveolata</taxon>
        <taxon>Ciliophora</taxon>
        <taxon>Intramacronucleata</taxon>
        <taxon>Oligohymenophorea</taxon>
        <taxon>Peniculida</taxon>
        <taxon>Parameciidae</taxon>
        <taxon>Paramecium</taxon>
    </lineage>
</organism>
<dbReference type="GO" id="GO:0008270">
    <property type="term" value="F:zinc ion binding"/>
    <property type="evidence" value="ECO:0007669"/>
    <property type="project" value="UniProtKB-KW"/>
</dbReference>
<dbReference type="SMART" id="SM00184">
    <property type="entry name" value="RING"/>
    <property type="match status" value="1"/>
</dbReference>
<evidence type="ECO:0000256" key="5">
    <source>
        <dbReference type="SAM" id="MobiDB-lite"/>
    </source>
</evidence>
<evidence type="ECO:0000259" key="6">
    <source>
        <dbReference type="PROSITE" id="PS50089"/>
    </source>
</evidence>
<dbReference type="Proteomes" id="UP000688137">
    <property type="component" value="Unassembled WGS sequence"/>
</dbReference>
<feature type="compositionally biased region" description="Polar residues" evidence="5">
    <location>
        <begin position="83"/>
        <end position="94"/>
    </location>
</feature>
<evidence type="ECO:0000256" key="1">
    <source>
        <dbReference type="ARBA" id="ARBA00022723"/>
    </source>
</evidence>
<dbReference type="EMBL" id="CAJJDM010000123">
    <property type="protein sequence ID" value="CAD8103250.1"/>
    <property type="molecule type" value="Genomic_DNA"/>
</dbReference>
<evidence type="ECO:0000256" key="3">
    <source>
        <dbReference type="ARBA" id="ARBA00022833"/>
    </source>
</evidence>
<evidence type="ECO:0000256" key="4">
    <source>
        <dbReference type="PROSITE-ProRule" id="PRU00175"/>
    </source>
</evidence>
<protein>
    <recommendedName>
        <fullName evidence="6">RING-type domain-containing protein</fullName>
    </recommendedName>
</protein>
<feature type="region of interest" description="Disordered" evidence="5">
    <location>
        <begin position="72"/>
        <end position="94"/>
    </location>
</feature>
<feature type="compositionally biased region" description="Polar residues" evidence="5">
    <location>
        <begin position="327"/>
        <end position="351"/>
    </location>
</feature>
<dbReference type="OMA" id="MKCIKIN"/>
<keyword evidence="3" id="KW-0862">Zinc</keyword>
<dbReference type="PANTHER" id="PTHR47156:SF10">
    <property type="entry name" value="E3 UBIQUITIN-PROTEIN LIGASE TRIM-21-RELATED"/>
    <property type="match status" value="1"/>
</dbReference>
<evidence type="ECO:0000256" key="2">
    <source>
        <dbReference type="ARBA" id="ARBA00022771"/>
    </source>
</evidence>
<feature type="domain" description="RING-type" evidence="6">
    <location>
        <begin position="9"/>
        <end position="51"/>
    </location>
</feature>
<feature type="region of interest" description="Disordered" evidence="5">
    <location>
        <begin position="327"/>
        <end position="364"/>
    </location>
</feature>
<keyword evidence="1" id="KW-0479">Metal-binding</keyword>
<dbReference type="InterPro" id="IPR017907">
    <property type="entry name" value="Znf_RING_CS"/>
</dbReference>
<keyword evidence="8" id="KW-1185">Reference proteome</keyword>
<name>A0A8S1PJI3_PARPR</name>
<dbReference type="PROSITE" id="PS00518">
    <property type="entry name" value="ZF_RING_1"/>
    <property type="match status" value="1"/>
</dbReference>
<evidence type="ECO:0000313" key="8">
    <source>
        <dbReference type="Proteomes" id="UP000688137"/>
    </source>
</evidence>
<accession>A0A8S1PJI3</accession>